<gene>
    <name evidence="3" type="ORF">HDA32_000159</name>
</gene>
<sequence length="100" mass="10147">MAFIQTVLHALLLGFDVTGALGGGPWSASLTLLALVAVGAALALMAVRGCVAPPFSDGDARVRRNAMRRRAGRGFAVVSRDPDAPGKTRPRAPGAAPVAA</sequence>
<comment type="caution">
    <text evidence="3">The sequence shown here is derived from an EMBL/GenBank/DDBJ whole genome shotgun (WGS) entry which is preliminary data.</text>
</comment>
<keyword evidence="2" id="KW-1133">Transmembrane helix</keyword>
<keyword evidence="2" id="KW-0472">Membrane</keyword>
<dbReference type="Pfam" id="PF19950">
    <property type="entry name" value="DUF6412"/>
    <property type="match status" value="1"/>
</dbReference>
<reference evidence="3 4" key="1">
    <citation type="submission" date="2020-07" db="EMBL/GenBank/DDBJ databases">
        <title>Sequencing the genomes of 1000 actinobacteria strains.</title>
        <authorList>
            <person name="Klenk H.-P."/>
        </authorList>
    </citation>
    <scope>NUCLEOTIDE SEQUENCE [LARGE SCALE GENOMIC DNA]</scope>
    <source>
        <strain evidence="3 4">CXB654</strain>
    </source>
</reference>
<feature type="compositionally biased region" description="Low complexity" evidence="1">
    <location>
        <begin position="91"/>
        <end position="100"/>
    </location>
</feature>
<keyword evidence="2" id="KW-0812">Transmembrane</keyword>
<proteinExistence type="predicted"/>
<protein>
    <submittedName>
        <fullName evidence="3">Uncharacterized protein</fullName>
    </submittedName>
</protein>
<organism evidence="3 4">
    <name type="scientific">Spinactinospora alkalitolerans</name>
    <dbReference type="NCBI Taxonomy" id="687207"/>
    <lineage>
        <taxon>Bacteria</taxon>
        <taxon>Bacillati</taxon>
        <taxon>Actinomycetota</taxon>
        <taxon>Actinomycetes</taxon>
        <taxon>Streptosporangiales</taxon>
        <taxon>Nocardiopsidaceae</taxon>
        <taxon>Spinactinospora</taxon>
    </lineage>
</organism>
<dbReference type="RefSeq" id="WP_179641334.1">
    <property type="nucleotide sequence ID" value="NZ_BAAAYY010000005.1"/>
</dbReference>
<accession>A0A852TM57</accession>
<feature type="region of interest" description="Disordered" evidence="1">
    <location>
        <begin position="77"/>
        <end position="100"/>
    </location>
</feature>
<dbReference type="InterPro" id="IPR045635">
    <property type="entry name" value="DUF6412"/>
</dbReference>
<evidence type="ECO:0000256" key="1">
    <source>
        <dbReference type="SAM" id="MobiDB-lite"/>
    </source>
</evidence>
<dbReference type="EMBL" id="JACCCC010000001">
    <property type="protein sequence ID" value="NYE45039.1"/>
    <property type="molecule type" value="Genomic_DNA"/>
</dbReference>
<dbReference type="Proteomes" id="UP000589036">
    <property type="component" value="Unassembled WGS sequence"/>
</dbReference>
<dbReference type="AlphaFoldDB" id="A0A852TM57"/>
<name>A0A852TM57_9ACTN</name>
<evidence type="ECO:0000313" key="3">
    <source>
        <dbReference type="EMBL" id="NYE45039.1"/>
    </source>
</evidence>
<feature type="transmembrane region" description="Helical" evidence="2">
    <location>
        <begin position="32"/>
        <end position="51"/>
    </location>
</feature>
<keyword evidence="4" id="KW-1185">Reference proteome</keyword>
<evidence type="ECO:0000313" key="4">
    <source>
        <dbReference type="Proteomes" id="UP000589036"/>
    </source>
</evidence>
<evidence type="ECO:0000256" key="2">
    <source>
        <dbReference type="SAM" id="Phobius"/>
    </source>
</evidence>